<reference evidence="5" key="1">
    <citation type="journal article" date="2019" name="Int. J. Syst. Evol. Microbiol.">
        <title>The Global Catalogue of Microorganisms (GCM) 10K type strain sequencing project: providing services to taxonomists for standard genome sequencing and annotation.</title>
        <authorList>
            <consortium name="The Broad Institute Genomics Platform"/>
            <consortium name="The Broad Institute Genome Sequencing Center for Infectious Disease"/>
            <person name="Wu L."/>
            <person name="Ma J."/>
        </authorList>
    </citation>
    <scope>NUCLEOTIDE SEQUENCE [LARGE SCALE GENOMIC DNA]</scope>
    <source>
        <strain evidence="5">KCTC 52925</strain>
    </source>
</reference>
<gene>
    <name evidence="4" type="ORF">ACFSYS_03935</name>
</gene>
<dbReference type="Pfam" id="PF07171">
    <property type="entry name" value="MlrC_C"/>
    <property type="match status" value="1"/>
</dbReference>
<dbReference type="InterPro" id="IPR010799">
    <property type="entry name" value="MlrC_C"/>
</dbReference>
<evidence type="ECO:0000313" key="4">
    <source>
        <dbReference type="EMBL" id="MFD2832424.1"/>
    </source>
</evidence>
<feature type="domain" description="Microcystin LR degradation protein MlrC N-terminal" evidence="3">
    <location>
        <begin position="138"/>
        <end position="420"/>
    </location>
</feature>
<dbReference type="Proteomes" id="UP001597438">
    <property type="component" value="Unassembled WGS sequence"/>
</dbReference>
<organism evidence="4 5">
    <name type="scientific">Christiangramia antarctica</name>
    <dbReference type="NCBI Taxonomy" id="2058158"/>
    <lineage>
        <taxon>Bacteria</taxon>
        <taxon>Pseudomonadati</taxon>
        <taxon>Bacteroidota</taxon>
        <taxon>Flavobacteriia</taxon>
        <taxon>Flavobacteriales</taxon>
        <taxon>Flavobacteriaceae</taxon>
        <taxon>Christiangramia</taxon>
    </lineage>
</organism>
<comment type="caution">
    <text evidence="4">The sequence shown here is derived from an EMBL/GenBank/DDBJ whole genome shotgun (WGS) entry which is preliminary data.</text>
</comment>
<evidence type="ECO:0000313" key="5">
    <source>
        <dbReference type="Proteomes" id="UP001597438"/>
    </source>
</evidence>
<keyword evidence="1" id="KW-0472">Membrane</keyword>
<keyword evidence="1" id="KW-0812">Transmembrane</keyword>
<name>A0ABW5X3N3_9FLAO</name>
<evidence type="ECO:0000259" key="2">
    <source>
        <dbReference type="Pfam" id="PF07171"/>
    </source>
</evidence>
<evidence type="ECO:0000259" key="3">
    <source>
        <dbReference type="Pfam" id="PF07364"/>
    </source>
</evidence>
<protein>
    <submittedName>
        <fullName evidence="4">M81 family metallopeptidase</fullName>
    </submittedName>
</protein>
<keyword evidence="1" id="KW-1133">Transmembrane helix</keyword>
<feature type="domain" description="Microcystin LR degradation protein MlrC C-terminal" evidence="2">
    <location>
        <begin position="430"/>
        <end position="591"/>
    </location>
</feature>
<dbReference type="InterPro" id="IPR015995">
    <property type="entry name" value="MlrC_N"/>
</dbReference>
<keyword evidence="5" id="KW-1185">Reference proteome</keyword>
<feature type="transmembrane region" description="Helical" evidence="1">
    <location>
        <begin position="94"/>
        <end position="113"/>
    </location>
</feature>
<dbReference type="EMBL" id="JBHUOJ010000008">
    <property type="protein sequence ID" value="MFD2832424.1"/>
    <property type="molecule type" value="Genomic_DNA"/>
</dbReference>
<accession>A0ABW5X3N3</accession>
<evidence type="ECO:0000256" key="1">
    <source>
        <dbReference type="SAM" id="Phobius"/>
    </source>
</evidence>
<dbReference type="Pfam" id="PF07364">
    <property type="entry name" value="DUF1485"/>
    <property type="match status" value="1"/>
</dbReference>
<sequence>MPWIHGMVQEHTHQGIVDVAPVGGIFLGSSGLWKIPCFCGFSTCELPGFEITKLGQVRLYKPTGRQVNFQACLGELTYRRHYYLGKNIKNMKQLFLLTIFVTLVVSTSLFFILEKQTLIKDSTDRELADNAKQKVQPRIAIAGMGTESSTFSPALAREDAFRVLQGEAVFSSYPFMSKDSLNRTRANWFPAMVASASPGGAVTRETFESLVERTLDLLKKNTPYDGLYLDLHGAMSVVGMDDPEGNFIARIREVIGKEAIISTSMDLHGNVSWGLAQNSDLITCFRMAPHEDRYETKKRAIDNLLSRIESGKGKPAYKAWIPVPILLPGEKTSTRVEPAKSLYGKLPSATAQEGVIDAAIWIGYAWADEPRNHAVVMVTGDDKEKVSGTAEQLAQSLWEVRSKFDFVAPTDDLHGSLDKALASKIHPFFISDVGDNPTAGGAGDVTWTLREILARPEFKSANGPSMIYASIPGLELAKKATAAGVGGKVEGYVGATVDSRFAPPVQLVGTVESIDDKAVVVKVGSIQVIVTKDRNRNINFDSLGLDPMATDIIVVKMGYLVPQLYNMQADWIMALTPGGVDQDLKSLEYSRINRPMFPLDENMKDPDLKAKLIPSSEAYIPKHFQVQ</sequence>
<proteinExistence type="predicted"/>